<keyword evidence="3" id="KW-1185">Reference proteome</keyword>
<reference evidence="2 3" key="1">
    <citation type="submission" date="2018-01" db="EMBL/GenBank/DDBJ databases">
        <title>Whole genome analyses suggest that Burkholderia sensu lato contains two further novel genera in the rhizoxinica-symbiotica group Mycetohabitans gen. nov., and Trinickia gen. nov.: implications for the evolution of diazotrophy and nodulation in the Burkholderiaceae.</title>
        <authorList>
            <person name="Estrada-de los Santos P."/>
            <person name="Palmer M."/>
            <person name="Chavez-Ramirez B."/>
            <person name="Beukes C."/>
            <person name="Steenkamp E.T."/>
            <person name="Hirsch A.M."/>
            <person name="Manyaka P."/>
            <person name="Maluk M."/>
            <person name="Lafos M."/>
            <person name="Crook M."/>
            <person name="Gross E."/>
            <person name="Simon M.F."/>
            <person name="Bueno dos Reis Junior F."/>
            <person name="Poole P.S."/>
            <person name="Venter S.N."/>
            <person name="James E.K."/>
        </authorList>
    </citation>
    <scope>NUCLEOTIDE SEQUENCE [LARGE SCALE GENOMIC DNA]</scope>
    <source>
        <strain evidence="2 3">WSM 3937</strain>
    </source>
</reference>
<dbReference type="EMBL" id="PNXY01000003">
    <property type="protein sequence ID" value="PMS32845.1"/>
    <property type="molecule type" value="Genomic_DNA"/>
</dbReference>
<dbReference type="RefSeq" id="WP_102631039.1">
    <property type="nucleotide sequence ID" value="NZ_CADIJZ010000002.1"/>
</dbReference>
<accession>A0A2N7WUA6</accession>
<sequence>MNKKTTHERLQDFAGFCDECLSASKSGTPGFEWSSACEMIGMAAERLAEDFDHPQTPRLAMLVAKHVVGFRTAAEHGEIDDATANERIEQTIAEVAKQLG</sequence>
<dbReference type="Proteomes" id="UP000235659">
    <property type="component" value="Unassembled WGS sequence"/>
</dbReference>
<evidence type="ECO:0000313" key="2">
    <source>
        <dbReference type="EMBL" id="PMS32845.1"/>
    </source>
</evidence>
<proteinExistence type="predicted"/>
<organism evidence="1 4">
    <name type="scientific">Paraburkholderia rhynchosiae</name>
    <dbReference type="NCBI Taxonomy" id="487049"/>
    <lineage>
        <taxon>Bacteria</taxon>
        <taxon>Pseudomonadati</taxon>
        <taxon>Pseudomonadota</taxon>
        <taxon>Betaproteobacteria</taxon>
        <taxon>Burkholderiales</taxon>
        <taxon>Burkholderiaceae</taxon>
        <taxon>Paraburkholderia</taxon>
    </lineage>
</organism>
<evidence type="ECO:0000313" key="3">
    <source>
        <dbReference type="Proteomes" id="UP000235659"/>
    </source>
</evidence>
<evidence type="ECO:0000313" key="1">
    <source>
        <dbReference type="EMBL" id="CAB3645789.1"/>
    </source>
</evidence>
<name>A0A2N7WUA6_9BURK</name>
<evidence type="ECO:0000313" key="4">
    <source>
        <dbReference type="Proteomes" id="UP000494205"/>
    </source>
</evidence>
<protein>
    <submittedName>
        <fullName evidence="1">Uncharacterized protein</fullName>
    </submittedName>
</protein>
<dbReference type="AlphaFoldDB" id="A0A2N7WUA6"/>
<dbReference type="EMBL" id="CADIJZ010000002">
    <property type="protein sequence ID" value="CAB3645789.1"/>
    <property type="molecule type" value="Genomic_DNA"/>
</dbReference>
<gene>
    <name evidence="2" type="ORF">C0Z16_04670</name>
    <name evidence="1" type="ORF">LMG27174_00845</name>
</gene>
<dbReference type="Proteomes" id="UP000494205">
    <property type="component" value="Unassembled WGS sequence"/>
</dbReference>
<reference evidence="1 4" key="2">
    <citation type="submission" date="2020-04" db="EMBL/GenBank/DDBJ databases">
        <authorList>
            <person name="De Canck E."/>
        </authorList>
    </citation>
    <scope>NUCLEOTIDE SEQUENCE [LARGE SCALE GENOMIC DNA]</scope>
    <source>
        <strain evidence="1 4">LMG 27174</strain>
    </source>
</reference>